<evidence type="ECO:0000259" key="5">
    <source>
        <dbReference type="Pfam" id="PF00291"/>
    </source>
</evidence>
<dbReference type="NCBIfam" id="NF002823">
    <property type="entry name" value="PRK02991.1"/>
    <property type="match status" value="1"/>
</dbReference>
<dbReference type="EMBL" id="LUGM01000002">
    <property type="protein sequence ID" value="KYH13431.1"/>
    <property type="molecule type" value="Genomic_DNA"/>
</dbReference>
<dbReference type="InterPro" id="IPR001926">
    <property type="entry name" value="TrpB-like_PALP"/>
</dbReference>
<dbReference type="RefSeq" id="WP_061853662.1">
    <property type="nucleotide sequence ID" value="NZ_LUGM01000002.1"/>
</dbReference>
<name>A0A151A1Y4_9STAP</name>
<dbReference type="GO" id="GO:0009097">
    <property type="term" value="P:isoleucine biosynthetic process"/>
    <property type="evidence" value="ECO:0007669"/>
    <property type="project" value="TreeGrafter"/>
</dbReference>
<dbReference type="PANTHER" id="PTHR48078">
    <property type="entry name" value="THREONINE DEHYDRATASE, MITOCHONDRIAL-RELATED"/>
    <property type="match status" value="1"/>
</dbReference>
<dbReference type="Proteomes" id="UP000075418">
    <property type="component" value="Unassembled WGS sequence"/>
</dbReference>
<comment type="catalytic activity">
    <reaction evidence="4">
        <text>D-serine = pyruvate + NH4(+)</text>
        <dbReference type="Rhea" id="RHEA:13977"/>
        <dbReference type="ChEBI" id="CHEBI:15361"/>
        <dbReference type="ChEBI" id="CHEBI:28938"/>
        <dbReference type="ChEBI" id="CHEBI:35247"/>
        <dbReference type="EC" id="4.3.1.18"/>
    </reaction>
</comment>
<comment type="caution">
    <text evidence="6">The sequence shown here is derived from an EMBL/GenBank/DDBJ whole genome shotgun (WGS) entry which is preliminary data.</text>
</comment>
<dbReference type="AlphaFoldDB" id="A0A151A1Y4"/>
<evidence type="ECO:0000256" key="1">
    <source>
        <dbReference type="ARBA" id="ARBA00001933"/>
    </source>
</evidence>
<dbReference type="InterPro" id="IPR000634">
    <property type="entry name" value="Ser/Thr_deHydtase_PyrdxlP-BS"/>
</dbReference>
<dbReference type="PANTHER" id="PTHR48078:SF9">
    <property type="entry name" value="D-SERINE DEHYDRATASE"/>
    <property type="match status" value="1"/>
</dbReference>
<dbReference type="NCBIfam" id="TIGR02035">
    <property type="entry name" value="D_Ser_am_lyase"/>
    <property type="match status" value="1"/>
</dbReference>
<dbReference type="InterPro" id="IPR050147">
    <property type="entry name" value="Ser/Thr_Dehydratase"/>
</dbReference>
<gene>
    <name evidence="4" type="primary">dsdA</name>
    <name evidence="6" type="ORF">A0131_01215</name>
</gene>
<comment type="similarity">
    <text evidence="4">Belongs to the serine/threonine dehydratase family. DsdA subfamily.</text>
</comment>
<dbReference type="GO" id="GO:0030170">
    <property type="term" value="F:pyridoxal phosphate binding"/>
    <property type="evidence" value="ECO:0007669"/>
    <property type="project" value="InterPro"/>
</dbReference>
<feature type="domain" description="Tryptophan synthase beta chain-like PALP" evidence="5">
    <location>
        <begin position="70"/>
        <end position="396"/>
    </location>
</feature>
<dbReference type="HAMAP" id="MF_01030">
    <property type="entry name" value="D_Ser_dehydrat"/>
    <property type="match status" value="1"/>
</dbReference>
<dbReference type="Pfam" id="PF00291">
    <property type="entry name" value="PALP"/>
    <property type="match status" value="1"/>
</dbReference>
<dbReference type="GO" id="GO:0008721">
    <property type="term" value="F:D-serine ammonia-lyase activity"/>
    <property type="evidence" value="ECO:0007669"/>
    <property type="project" value="UniProtKB-EC"/>
</dbReference>
<dbReference type="SUPFAM" id="SSF53686">
    <property type="entry name" value="Tryptophan synthase beta subunit-like PLP-dependent enzymes"/>
    <property type="match status" value="1"/>
</dbReference>
<dbReference type="GO" id="GO:0036088">
    <property type="term" value="P:D-serine catabolic process"/>
    <property type="evidence" value="ECO:0007669"/>
    <property type="project" value="TreeGrafter"/>
</dbReference>
<keyword evidence="3 4" id="KW-0456">Lyase</keyword>
<dbReference type="Gene3D" id="3.40.50.1100">
    <property type="match status" value="2"/>
</dbReference>
<evidence type="ECO:0000313" key="7">
    <source>
        <dbReference type="Proteomes" id="UP000075418"/>
    </source>
</evidence>
<protein>
    <recommendedName>
        <fullName evidence="4">Probable D-serine dehydratase</fullName>
        <ecNumber evidence="4">4.3.1.18</ecNumber>
    </recommendedName>
    <alternativeName>
        <fullName evidence="4">D-serine deaminase</fullName>
        <shortName evidence="4">DSD</shortName>
    </alternativeName>
</protein>
<dbReference type="PROSITE" id="PS00165">
    <property type="entry name" value="DEHYDRATASE_SER_THR"/>
    <property type="match status" value="1"/>
</dbReference>
<accession>A0A151A1Y4</accession>
<sequence>MIDVITLKNNYPLIQNMQHYEPIFWRNPRFEYDSMSSYSVKDIEEADGRLRRFSNYLACVFPETRASKGIIESALVPLPNMQNLLKEQQGIGLAGQLLLKCDNALPISGSIKARGGIYEVLKFAEHIAMTEGTLTKDDDYAILNSEYYHKIFSDYTIAVGSTGNLGLSIGIMSAKLGFSVNVHMSSDARQWKKELLRSLGVTVTEHDSDYQVAVAEGRKIAQTDPKCHFVDDENSEDLFLGYTVAALRLKEQLEAQNITIDSEHPLCVHIPCGVGSGPGGVAFGLRKVLGPHVHCFFAEPTHAPCMTLGLMTQLFDSIAVTDIGLDGRTDADGLAVSRPSKLVSKIMSPMLYGSYTVQDNMMYRYLYLLSISEQINVEPSAASGFDGLAQTVQHLPHLNTKNTTHIVWATGGNMVPNDDMANYIAYGKSINY</sequence>
<comment type="cofactor">
    <cofactor evidence="1 4">
        <name>pyridoxal 5'-phosphate</name>
        <dbReference type="ChEBI" id="CHEBI:597326"/>
    </cofactor>
</comment>
<dbReference type="GO" id="GO:0016836">
    <property type="term" value="F:hydro-lyase activity"/>
    <property type="evidence" value="ECO:0007669"/>
    <property type="project" value="UniProtKB-UniRule"/>
</dbReference>
<dbReference type="InterPro" id="IPR036052">
    <property type="entry name" value="TrpB-like_PALP_sf"/>
</dbReference>
<reference evidence="6 7" key="1">
    <citation type="submission" date="2016-02" db="EMBL/GenBank/DDBJ databases">
        <title>Draft genome sequence of hydrocarbon degrading Staphylococcus saprophyticus Strain CNV2, isolated from crude-oil contaminated soil from Noonmati Oil Refinery, Guwahati, Assam, India.</title>
        <authorList>
            <person name="Mukherjee A."/>
            <person name="Chettri B."/>
            <person name="Langpoklakpam J."/>
            <person name="Singh A.K."/>
            <person name="Chattopadhyay D.J."/>
        </authorList>
    </citation>
    <scope>NUCLEOTIDE SEQUENCE [LARGE SCALE GENOMIC DNA]</scope>
    <source>
        <strain evidence="6 7">CNV2</strain>
    </source>
</reference>
<keyword evidence="2 4" id="KW-0663">Pyridoxal phosphate</keyword>
<evidence type="ECO:0000313" key="6">
    <source>
        <dbReference type="EMBL" id="KYH13431.1"/>
    </source>
</evidence>
<dbReference type="EC" id="4.3.1.18" evidence="4"/>
<dbReference type="InterPro" id="IPR011780">
    <property type="entry name" value="D_Ser_am_lyase"/>
</dbReference>
<evidence type="ECO:0000256" key="3">
    <source>
        <dbReference type="ARBA" id="ARBA00023239"/>
    </source>
</evidence>
<proteinExistence type="inferred from homology"/>
<feature type="modified residue" description="N6-(pyridoxal phosphate)lysine" evidence="4">
    <location>
        <position position="112"/>
    </location>
</feature>
<evidence type="ECO:0000256" key="2">
    <source>
        <dbReference type="ARBA" id="ARBA00022898"/>
    </source>
</evidence>
<evidence type="ECO:0000256" key="4">
    <source>
        <dbReference type="HAMAP-Rule" id="MF_01030"/>
    </source>
</evidence>
<organism evidence="6 7">
    <name type="scientific">Staphylococcus kloosii</name>
    <dbReference type="NCBI Taxonomy" id="29384"/>
    <lineage>
        <taxon>Bacteria</taxon>
        <taxon>Bacillati</taxon>
        <taxon>Bacillota</taxon>
        <taxon>Bacilli</taxon>
        <taxon>Bacillales</taxon>
        <taxon>Staphylococcaceae</taxon>
        <taxon>Staphylococcus</taxon>
    </lineage>
</organism>